<sequence>MASLIAKLWHKLQGRKAPVSVMLIGLDNSGKTSILTNLVACQWRSSQAPGGPSQASSKRSPARAAQASSPPPTDPRSPTGAIGPGLPDDPLESAGGLLPASNGWTQATSGEPAHHHQSSEQKGQRPAPTIG</sequence>
<organism evidence="2 3">
    <name type="scientific">Olea europaea subsp. europaea</name>
    <dbReference type="NCBI Taxonomy" id="158383"/>
    <lineage>
        <taxon>Eukaryota</taxon>
        <taxon>Viridiplantae</taxon>
        <taxon>Streptophyta</taxon>
        <taxon>Embryophyta</taxon>
        <taxon>Tracheophyta</taxon>
        <taxon>Spermatophyta</taxon>
        <taxon>Magnoliopsida</taxon>
        <taxon>eudicotyledons</taxon>
        <taxon>Gunneridae</taxon>
        <taxon>Pentapetalae</taxon>
        <taxon>asterids</taxon>
        <taxon>lamiids</taxon>
        <taxon>Lamiales</taxon>
        <taxon>Oleaceae</taxon>
        <taxon>Oleeae</taxon>
        <taxon>Olea</taxon>
    </lineage>
</organism>
<gene>
    <name evidence="2" type="ORF">OLEA9_A016577</name>
</gene>
<evidence type="ECO:0000313" key="2">
    <source>
        <dbReference type="EMBL" id="CAA3019448.1"/>
    </source>
</evidence>
<proteinExistence type="predicted"/>
<dbReference type="AlphaFoldDB" id="A0A8S0UNI9"/>
<dbReference type="EMBL" id="CACTIH010008837">
    <property type="protein sequence ID" value="CAA3019448.1"/>
    <property type="molecule type" value="Genomic_DNA"/>
</dbReference>
<evidence type="ECO:0000256" key="1">
    <source>
        <dbReference type="SAM" id="MobiDB-lite"/>
    </source>
</evidence>
<dbReference type="Gene3D" id="3.40.50.300">
    <property type="entry name" value="P-loop containing nucleotide triphosphate hydrolases"/>
    <property type="match status" value="1"/>
</dbReference>
<feature type="region of interest" description="Disordered" evidence="1">
    <location>
        <begin position="45"/>
        <end position="131"/>
    </location>
</feature>
<feature type="compositionally biased region" description="Basic and acidic residues" evidence="1">
    <location>
        <begin position="112"/>
        <end position="123"/>
    </location>
</feature>
<accession>A0A8S0UNI9</accession>
<comment type="caution">
    <text evidence="2">The sequence shown here is derived from an EMBL/GenBank/DDBJ whole genome shotgun (WGS) entry which is preliminary data.</text>
</comment>
<feature type="non-terminal residue" evidence="2">
    <location>
        <position position="131"/>
    </location>
</feature>
<reference evidence="2 3" key="1">
    <citation type="submission" date="2019-12" db="EMBL/GenBank/DDBJ databases">
        <authorList>
            <person name="Alioto T."/>
            <person name="Alioto T."/>
            <person name="Gomez Garrido J."/>
        </authorList>
    </citation>
    <scope>NUCLEOTIDE SEQUENCE [LARGE SCALE GENOMIC DNA]</scope>
</reference>
<dbReference type="InterPro" id="IPR027417">
    <property type="entry name" value="P-loop_NTPase"/>
</dbReference>
<evidence type="ECO:0000313" key="3">
    <source>
        <dbReference type="Proteomes" id="UP000594638"/>
    </source>
</evidence>
<feature type="compositionally biased region" description="Low complexity" evidence="1">
    <location>
        <begin position="52"/>
        <end position="68"/>
    </location>
</feature>
<keyword evidence="3" id="KW-1185">Reference proteome</keyword>
<dbReference type="Gramene" id="OE9A016577T1">
    <property type="protein sequence ID" value="OE9A016577C1"/>
    <property type="gene ID" value="OE9A016577"/>
</dbReference>
<protein>
    <submittedName>
        <fullName evidence="2">Uncharacterized protein</fullName>
    </submittedName>
</protein>
<name>A0A8S0UNI9_OLEEU</name>
<dbReference type="Proteomes" id="UP000594638">
    <property type="component" value="Unassembled WGS sequence"/>
</dbReference>